<keyword evidence="22" id="KW-1185">Reference proteome</keyword>
<evidence type="ECO:0000256" key="17">
    <source>
        <dbReference type="ARBA" id="ARBA00045938"/>
    </source>
</evidence>
<comment type="caution">
    <text evidence="21">The sequence shown here is derived from an EMBL/GenBank/DDBJ whole genome shotgun (WGS) entry which is preliminary data.</text>
</comment>
<feature type="domain" description="Calcium uniporter protein C-terminal" evidence="20">
    <location>
        <begin position="224"/>
        <end position="348"/>
    </location>
</feature>
<comment type="subcellular location">
    <subcellularLocation>
        <location evidence="1">Mitochondrion inner membrane</location>
        <topology evidence="1">Multi-pass membrane protein</topology>
    </subcellularLocation>
</comment>
<keyword evidence="8" id="KW-0106">Calcium</keyword>
<dbReference type="EMBL" id="JAACJJ010000015">
    <property type="protein sequence ID" value="KAF5325226.1"/>
    <property type="molecule type" value="Genomic_DNA"/>
</dbReference>
<keyword evidence="9 19" id="KW-1133">Transmembrane helix</keyword>
<evidence type="ECO:0000256" key="14">
    <source>
        <dbReference type="ARBA" id="ARBA00036634"/>
    </source>
</evidence>
<comment type="catalytic activity">
    <reaction evidence="14">
        <text>Ca(2+)(in) = Ca(2+)(out)</text>
        <dbReference type="Rhea" id="RHEA:29671"/>
        <dbReference type="ChEBI" id="CHEBI:29108"/>
    </reaction>
</comment>
<dbReference type="InterPro" id="IPR006769">
    <property type="entry name" value="MCU_C"/>
</dbReference>
<comment type="function">
    <text evidence="17">Highly selective calcium channel localized to the inner mitochondrial membrane, which mediates calcium uptake into the mitochondrial matrix. Mitochondrial calcium homeostasis plays key roles in cellular physiology and regulates ATP production, cytoplasmic calcium signals and activation of cell death pathways. Sufficient to operate as a pore-forming channel without the need of calcium-sensor or auxiliary subunit.</text>
</comment>
<dbReference type="GO" id="GO:0005262">
    <property type="term" value="F:calcium channel activity"/>
    <property type="evidence" value="ECO:0007669"/>
    <property type="project" value="UniProtKB-KW"/>
</dbReference>
<keyword evidence="12 19" id="KW-0472">Membrane</keyword>
<evidence type="ECO:0000256" key="18">
    <source>
        <dbReference type="SAM" id="MobiDB-lite"/>
    </source>
</evidence>
<feature type="transmembrane region" description="Helical" evidence="19">
    <location>
        <begin position="296"/>
        <end position="313"/>
    </location>
</feature>
<dbReference type="PANTHER" id="PTHR13462">
    <property type="entry name" value="CALCIUM UNIPORTER PROTEIN, MITOCHONDRIAL"/>
    <property type="match status" value="1"/>
</dbReference>
<organism evidence="21 22">
    <name type="scientific">Psilocybe cf. subviscida</name>
    <dbReference type="NCBI Taxonomy" id="2480587"/>
    <lineage>
        <taxon>Eukaryota</taxon>
        <taxon>Fungi</taxon>
        <taxon>Dikarya</taxon>
        <taxon>Basidiomycota</taxon>
        <taxon>Agaricomycotina</taxon>
        <taxon>Agaricomycetes</taxon>
        <taxon>Agaricomycetidae</taxon>
        <taxon>Agaricales</taxon>
        <taxon>Agaricineae</taxon>
        <taxon>Strophariaceae</taxon>
        <taxon>Psilocybe</taxon>
    </lineage>
</organism>
<evidence type="ECO:0000256" key="1">
    <source>
        <dbReference type="ARBA" id="ARBA00004448"/>
    </source>
</evidence>
<keyword evidence="11" id="KW-0496">Mitochondrion</keyword>
<evidence type="ECO:0000256" key="6">
    <source>
        <dbReference type="ARBA" id="ARBA00022692"/>
    </source>
</evidence>
<dbReference type="InterPro" id="IPR039055">
    <property type="entry name" value="MCU_fam"/>
</dbReference>
<dbReference type="Proteomes" id="UP000567179">
    <property type="component" value="Unassembled WGS sequence"/>
</dbReference>
<feature type="compositionally biased region" description="Basic and acidic residues" evidence="18">
    <location>
        <begin position="368"/>
        <end position="389"/>
    </location>
</feature>
<evidence type="ECO:0000256" key="5">
    <source>
        <dbReference type="ARBA" id="ARBA00022673"/>
    </source>
</evidence>
<keyword evidence="4" id="KW-0109">Calcium transport</keyword>
<evidence type="ECO:0000256" key="11">
    <source>
        <dbReference type="ARBA" id="ARBA00023128"/>
    </source>
</evidence>
<keyword evidence="6 19" id="KW-0812">Transmembrane</keyword>
<feature type="region of interest" description="Disordered" evidence="18">
    <location>
        <begin position="368"/>
        <end position="406"/>
    </location>
</feature>
<evidence type="ECO:0000256" key="13">
    <source>
        <dbReference type="ARBA" id="ARBA00023303"/>
    </source>
</evidence>
<proteinExistence type="inferred from homology"/>
<dbReference type="GO" id="GO:0051560">
    <property type="term" value="P:mitochondrial calcium ion homeostasis"/>
    <property type="evidence" value="ECO:0007669"/>
    <property type="project" value="InterPro"/>
</dbReference>
<gene>
    <name evidence="21" type="ORF">D9619_009714</name>
</gene>
<accession>A0A8H5F687</accession>
<evidence type="ECO:0000256" key="15">
    <source>
        <dbReference type="ARBA" id="ARBA00044966"/>
    </source>
</evidence>
<evidence type="ECO:0000256" key="3">
    <source>
        <dbReference type="ARBA" id="ARBA00022448"/>
    </source>
</evidence>
<feature type="region of interest" description="Disordered" evidence="18">
    <location>
        <begin position="51"/>
        <end position="72"/>
    </location>
</feature>
<evidence type="ECO:0000259" key="20">
    <source>
        <dbReference type="Pfam" id="PF04678"/>
    </source>
</evidence>
<comment type="subunit">
    <text evidence="15">Homotetramer, assembles in a dimer or dimers configuration with two interfaces.</text>
</comment>
<dbReference type="PANTHER" id="PTHR13462:SF10">
    <property type="entry name" value="CALCIUM UNIPORTER PROTEIN, MITOCHONDRIAL"/>
    <property type="match status" value="1"/>
</dbReference>
<comment type="similarity">
    <text evidence="2">Belongs to the MCU (TC 1.A.77) family.</text>
</comment>
<name>A0A8H5F687_9AGAR</name>
<evidence type="ECO:0000313" key="22">
    <source>
        <dbReference type="Proteomes" id="UP000567179"/>
    </source>
</evidence>
<protein>
    <recommendedName>
        <fullName evidence="16">Calcium uniporter protein, mitochondrial</fullName>
    </recommendedName>
</protein>
<keyword evidence="3" id="KW-0813">Transport</keyword>
<keyword evidence="5" id="KW-0107">Calcium channel</keyword>
<evidence type="ECO:0000256" key="10">
    <source>
        <dbReference type="ARBA" id="ARBA00023065"/>
    </source>
</evidence>
<dbReference type="AlphaFoldDB" id="A0A8H5F687"/>
<dbReference type="Pfam" id="PF04678">
    <property type="entry name" value="MCU"/>
    <property type="match status" value="1"/>
</dbReference>
<dbReference type="GO" id="GO:0015292">
    <property type="term" value="F:uniporter activity"/>
    <property type="evidence" value="ECO:0007669"/>
    <property type="project" value="TreeGrafter"/>
</dbReference>
<dbReference type="GO" id="GO:0036444">
    <property type="term" value="P:calcium import into the mitochondrion"/>
    <property type="evidence" value="ECO:0007669"/>
    <property type="project" value="TreeGrafter"/>
</dbReference>
<evidence type="ECO:0000256" key="2">
    <source>
        <dbReference type="ARBA" id="ARBA00005653"/>
    </source>
</evidence>
<evidence type="ECO:0000256" key="4">
    <source>
        <dbReference type="ARBA" id="ARBA00022568"/>
    </source>
</evidence>
<evidence type="ECO:0000256" key="9">
    <source>
        <dbReference type="ARBA" id="ARBA00022989"/>
    </source>
</evidence>
<evidence type="ECO:0000313" key="21">
    <source>
        <dbReference type="EMBL" id="KAF5325226.1"/>
    </source>
</evidence>
<evidence type="ECO:0000256" key="7">
    <source>
        <dbReference type="ARBA" id="ARBA00022792"/>
    </source>
</evidence>
<dbReference type="GO" id="GO:1990246">
    <property type="term" value="C:uniplex complex"/>
    <property type="evidence" value="ECO:0007669"/>
    <property type="project" value="TreeGrafter"/>
</dbReference>
<evidence type="ECO:0000256" key="12">
    <source>
        <dbReference type="ARBA" id="ARBA00023136"/>
    </source>
</evidence>
<evidence type="ECO:0000256" key="16">
    <source>
        <dbReference type="ARBA" id="ARBA00044981"/>
    </source>
</evidence>
<feature type="transmembrane region" description="Helical" evidence="19">
    <location>
        <begin position="264"/>
        <end position="284"/>
    </location>
</feature>
<sequence length="406" mass="45206">MFSLRLSSLCRPTAYQGFRRIPAVRSYSTGPGQNLEVSHAEFLANASPKKKWKPLQDAQSSNDDGLDGVTGTRGKLLPTSSHLFKLVLPLDSIQQSLKEGKKPLEDNETLPTVFLLHPSQPLSHVSRLILSGLAVPSPTVSFRSVSHGGKAFQWSDSTDLSDFIKDAARAAEFTICISNASPSGNLSSIQSIPAADQEHDRVIPSKPVSDSDVQETLLTVSVPTFADRTRFMRRRLDAIDGQLKEMEGLKAACDREAHHDARRMAVAGLGMLVVYWGTVARLTFWDYGWDVMEPVTYLSGLSMVILGYLWFLYQGREVSYTSVLARSISSRREALYKARGLDIEHWMDLVSERKVLRAEIGKIARDYEGDKDDGAASKNEEFYEERQESLNEDAASEVDRDSKESR</sequence>
<feature type="compositionally biased region" description="Basic and acidic residues" evidence="18">
    <location>
        <begin position="397"/>
        <end position="406"/>
    </location>
</feature>
<keyword evidence="13" id="KW-0407">Ion channel</keyword>
<evidence type="ECO:0000256" key="19">
    <source>
        <dbReference type="SAM" id="Phobius"/>
    </source>
</evidence>
<keyword evidence="7" id="KW-0999">Mitochondrion inner membrane</keyword>
<dbReference type="OrthoDB" id="278338at2759"/>
<keyword evidence="10" id="KW-0406">Ion transport</keyword>
<reference evidence="21 22" key="1">
    <citation type="journal article" date="2020" name="ISME J.">
        <title>Uncovering the hidden diversity of litter-decomposition mechanisms in mushroom-forming fungi.</title>
        <authorList>
            <person name="Floudas D."/>
            <person name="Bentzer J."/>
            <person name="Ahren D."/>
            <person name="Johansson T."/>
            <person name="Persson P."/>
            <person name="Tunlid A."/>
        </authorList>
    </citation>
    <scope>NUCLEOTIDE SEQUENCE [LARGE SCALE GENOMIC DNA]</scope>
    <source>
        <strain evidence="21 22">CBS 101986</strain>
    </source>
</reference>
<evidence type="ECO:0000256" key="8">
    <source>
        <dbReference type="ARBA" id="ARBA00022837"/>
    </source>
</evidence>